<feature type="compositionally biased region" description="Pro residues" evidence="8">
    <location>
        <begin position="409"/>
        <end position="418"/>
    </location>
</feature>
<dbReference type="EMBL" id="UXSR01000955">
    <property type="protein sequence ID" value="VDD77727.1"/>
    <property type="molecule type" value="Genomic_DNA"/>
</dbReference>
<comment type="subcellular location">
    <subcellularLocation>
        <location evidence="1">Nucleus</location>
    </subcellularLocation>
</comment>
<dbReference type="GO" id="GO:0003713">
    <property type="term" value="F:transcription coactivator activity"/>
    <property type="evidence" value="ECO:0007669"/>
    <property type="project" value="TreeGrafter"/>
</dbReference>
<dbReference type="PANTHER" id="PTHR48249:SF3">
    <property type="entry name" value="MEDIATOR OF RNA POLYMERASE II TRANSCRIPTION SUBUNIT 13"/>
    <property type="match status" value="1"/>
</dbReference>
<evidence type="ECO:0000313" key="9">
    <source>
        <dbReference type="EMBL" id="VDD77727.1"/>
    </source>
</evidence>
<name>A0A3P6GER7_MESCO</name>
<feature type="region of interest" description="Disordered" evidence="8">
    <location>
        <begin position="293"/>
        <end position="317"/>
    </location>
</feature>
<feature type="compositionally biased region" description="Low complexity" evidence="8">
    <location>
        <begin position="502"/>
        <end position="516"/>
    </location>
</feature>
<feature type="compositionally biased region" description="Pro residues" evidence="8">
    <location>
        <begin position="810"/>
        <end position="819"/>
    </location>
</feature>
<dbReference type="InterPro" id="IPR051139">
    <property type="entry name" value="Mediator_complx_sub13"/>
</dbReference>
<evidence type="ECO:0000256" key="5">
    <source>
        <dbReference type="ARBA" id="ARBA00023015"/>
    </source>
</evidence>
<evidence type="ECO:0000256" key="6">
    <source>
        <dbReference type="ARBA" id="ARBA00023163"/>
    </source>
</evidence>
<dbReference type="AlphaFoldDB" id="A0A3P6GER7"/>
<reference evidence="9 10" key="1">
    <citation type="submission" date="2018-10" db="EMBL/GenBank/DDBJ databases">
        <authorList>
            <consortium name="Pathogen Informatics"/>
        </authorList>
    </citation>
    <scope>NUCLEOTIDE SEQUENCE [LARGE SCALE GENOMIC DNA]</scope>
</reference>
<keyword evidence="4" id="KW-0678">Repressor</keyword>
<sequence length="1164" mass="128327">MAPYGIIAHLITSFQPSLPNDASVEKELELWKRFYPVQLSGENYNFLNSNTHYGSFNMDFLTPNKSPQQQVSRIDSSTKRIPPNCIEQLPHFVDVLIGGFRTRYPTCFVLIAEDVLSSLTRELQDASDRRVMPAPNTRNTGAEIHSLLHPRLPLTRLPSVKRRAYLAARALQRALRCELSLLPNLDYYHINKIKSRLPIQAPADDAPFSGNSDTRKNIRSAILPMHRRFGPMSRTLRAFLSEVDTCGGGGGDAPTTAPRRQLAVADPAMPTLSPQPLNSGAFGMNTLPVVGGDSLSSSSTSAAPPAVSNQQAAHLSSGAKPPCLLNSQLQNIKDGISHNINSKPMDWEETHVAPTTYKVRLLRFYTLMSLSANLVIKTDRLPSSIYYFKLPRGVVRTHQVHKQGGMLTNPPPPQPPPLVRSEASGGEQSWLAEQVLYHVSEQGKCGRSHLRRPPLIRMSLMDQVSPLEHPSTSFPSEVMLKQSCVSDEIAVDLSLFRRSQRQQYHSQSSGGHPSGSTFGTLVDSHGFGADEANFHPQVQHQQQHHHASQPYFHKQDLPYLTKDSEPHTHEPHTALDGFHRTLEDELHGPGSKLDGHPKGPALMRNLSRHMPISGRSLFSSGGSGHLGAAELATMYPTPPSHESVFSVGAVGGSCTAQPSPTETKPLFVPESHHYSQSPMDESGGVPATRPRQKQGVAHSILQSFLHNSRPLFDQNVVCSHLLSSVKSSSSFCGLKNGATSLGMGLDPGCAYAEFKKSENLQIPFSAKFRISPEELQLYKEVDIATRPPLAFHHLSFSTNGKQESLLVLPRRPPLPPVPSRAPHQHHPSRGLNQTELVFDEPASNTFDLDELRRSDSLKVNLILSDSFLNLFKDHNFDSCNICECTTSVLGVEVDVYVSSPNSAPTRSSGNLFWEDESEVASLSIAGVEGRKTHSRPLSTYSTAANYLPTLTQWMHGPLEEFGVRFLIEWLQHTDAALRLDDQPEGTLEKDALYDYSVQRSSCVLGIHECFLHFQDICALTASALEQSACDPPSLTEGMTGDFAVRVGGRQLRLDETTHKEGVVLHPAFFRQLPGDIPSNKNDQIRLLGSVRLWLQEAIDLLESTYKVEGPLTWKAFHQLAGRGRSESSKAQPIPQFRVGGGANNGKTNVLISPFSVHDWVRLLT</sequence>
<comment type="similarity">
    <text evidence="2">Belongs to the Mediator complex subunit 13 family.</text>
</comment>
<feature type="region of interest" description="Disordered" evidence="8">
    <location>
        <begin position="810"/>
        <end position="831"/>
    </location>
</feature>
<proteinExistence type="inferred from homology"/>
<dbReference type="PANTHER" id="PTHR48249">
    <property type="entry name" value="MEDIATOR OF RNA POLYMERASE II TRANSCRIPTION SUBUNIT 13"/>
    <property type="match status" value="1"/>
</dbReference>
<feature type="compositionally biased region" description="Low complexity" evidence="8">
    <location>
        <begin position="293"/>
        <end position="308"/>
    </location>
</feature>
<evidence type="ECO:0000313" key="10">
    <source>
        <dbReference type="Proteomes" id="UP000267029"/>
    </source>
</evidence>
<evidence type="ECO:0000256" key="2">
    <source>
        <dbReference type="ARBA" id="ARBA00009354"/>
    </source>
</evidence>
<keyword evidence="5" id="KW-0805">Transcription regulation</keyword>
<keyword evidence="10" id="KW-1185">Reference proteome</keyword>
<evidence type="ECO:0000256" key="7">
    <source>
        <dbReference type="ARBA" id="ARBA00023242"/>
    </source>
</evidence>
<accession>A0A3P6GER7</accession>
<evidence type="ECO:0000256" key="4">
    <source>
        <dbReference type="ARBA" id="ARBA00022491"/>
    </source>
</evidence>
<dbReference type="OrthoDB" id="103819at2759"/>
<organism evidence="9 10">
    <name type="scientific">Mesocestoides corti</name>
    <name type="common">Flatworm</name>
    <dbReference type="NCBI Taxonomy" id="53468"/>
    <lineage>
        <taxon>Eukaryota</taxon>
        <taxon>Metazoa</taxon>
        <taxon>Spiralia</taxon>
        <taxon>Lophotrochozoa</taxon>
        <taxon>Platyhelminthes</taxon>
        <taxon>Cestoda</taxon>
        <taxon>Eucestoda</taxon>
        <taxon>Cyclophyllidea</taxon>
        <taxon>Mesocestoididae</taxon>
        <taxon>Mesocestoides</taxon>
    </lineage>
</organism>
<dbReference type="GO" id="GO:0045944">
    <property type="term" value="P:positive regulation of transcription by RNA polymerase II"/>
    <property type="evidence" value="ECO:0007669"/>
    <property type="project" value="TreeGrafter"/>
</dbReference>
<gene>
    <name evidence="9" type="ORF">MCOS_LOCUS3730</name>
</gene>
<dbReference type="STRING" id="53468.A0A3P6GER7"/>
<dbReference type="Proteomes" id="UP000267029">
    <property type="component" value="Unassembled WGS sequence"/>
</dbReference>
<protein>
    <recommendedName>
        <fullName evidence="3">Mediator of RNA polymerase II transcription subunit 13</fullName>
    </recommendedName>
</protein>
<feature type="region of interest" description="Disordered" evidence="8">
    <location>
        <begin position="672"/>
        <end position="692"/>
    </location>
</feature>
<feature type="region of interest" description="Disordered" evidence="8">
    <location>
        <begin position="502"/>
        <end position="531"/>
    </location>
</feature>
<evidence type="ECO:0000256" key="8">
    <source>
        <dbReference type="SAM" id="MobiDB-lite"/>
    </source>
</evidence>
<feature type="region of interest" description="Disordered" evidence="8">
    <location>
        <begin position="403"/>
        <end position="424"/>
    </location>
</feature>
<evidence type="ECO:0000256" key="1">
    <source>
        <dbReference type="ARBA" id="ARBA00004123"/>
    </source>
</evidence>
<keyword evidence="7" id="KW-0539">Nucleus</keyword>
<dbReference type="GO" id="GO:0016592">
    <property type="term" value="C:mediator complex"/>
    <property type="evidence" value="ECO:0007669"/>
    <property type="project" value="TreeGrafter"/>
</dbReference>
<evidence type="ECO:0000256" key="3">
    <source>
        <dbReference type="ARBA" id="ARBA00019618"/>
    </source>
</evidence>
<keyword evidence="6" id="KW-0804">Transcription</keyword>